<reference evidence="2" key="1">
    <citation type="submission" date="2023-05" db="EMBL/GenBank/DDBJ databases">
        <title>Metabolic capabilities are highly conserved among human nasal-associated Corynebacterium species in pangenomic analyses.</title>
        <authorList>
            <person name="Tran T.H."/>
            <person name="Roberts A.Q."/>
            <person name="Escapa I.F."/>
            <person name="Gao W."/>
            <person name="Conlan S."/>
            <person name="Kong H."/>
            <person name="Segre J.A."/>
            <person name="Kelly M.S."/>
            <person name="Lemon K.P."/>
        </authorList>
    </citation>
    <scope>NUCLEOTIDE SEQUENCE</scope>
    <source>
        <strain evidence="2">KPL2618</strain>
    </source>
</reference>
<dbReference type="GeneID" id="81674996"/>
<keyword evidence="1" id="KW-0812">Transmembrane</keyword>
<keyword evidence="1" id="KW-0472">Membrane</keyword>
<accession>A0AAP4FB06</accession>
<dbReference type="EMBL" id="JASNVU010000002">
    <property type="protein sequence ID" value="MDK4334084.1"/>
    <property type="molecule type" value="Genomic_DNA"/>
</dbReference>
<comment type="caution">
    <text evidence="2">The sequence shown here is derived from an EMBL/GenBank/DDBJ whole genome shotgun (WGS) entry which is preliminary data.</text>
</comment>
<feature type="transmembrane region" description="Helical" evidence="1">
    <location>
        <begin position="6"/>
        <end position="23"/>
    </location>
</feature>
<dbReference type="NCBIfam" id="TIGR03544">
    <property type="entry name" value="DivI1A_domain"/>
    <property type="match status" value="1"/>
</dbReference>
<protein>
    <submittedName>
        <fullName evidence="2">DivIVA domain-containing protein</fullName>
    </submittedName>
</protein>
<sequence>MLSWIVLIVVLIAFIVIGTWLWGSIFGPGTVMDPPDEPQKVLENNRVAAAQGRFEDVQFEVVPRGYRQDQVDDLLAQLEQELEAARKSGQKGTKLERNEES</sequence>
<dbReference type="RefSeq" id="WP_005280112.1">
    <property type="nucleotide sequence ID" value="NZ_CP046605.1"/>
</dbReference>
<dbReference type="Gene3D" id="6.10.250.660">
    <property type="match status" value="1"/>
</dbReference>
<evidence type="ECO:0000313" key="3">
    <source>
        <dbReference type="Proteomes" id="UP001230317"/>
    </source>
</evidence>
<keyword evidence="1" id="KW-1133">Transmembrane helix</keyword>
<proteinExistence type="predicted"/>
<dbReference type="AlphaFoldDB" id="A0AAP4FB06"/>
<dbReference type="Proteomes" id="UP001230317">
    <property type="component" value="Unassembled WGS sequence"/>
</dbReference>
<dbReference type="InterPro" id="IPR019933">
    <property type="entry name" value="DivIVA_domain"/>
</dbReference>
<evidence type="ECO:0000256" key="1">
    <source>
        <dbReference type="SAM" id="Phobius"/>
    </source>
</evidence>
<name>A0AAP4FB06_9CORY</name>
<evidence type="ECO:0000313" key="2">
    <source>
        <dbReference type="EMBL" id="MDK4334084.1"/>
    </source>
</evidence>
<organism evidence="2 3">
    <name type="scientific">Corynebacterium accolens</name>
    <dbReference type="NCBI Taxonomy" id="38284"/>
    <lineage>
        <taxon>Bacteria</taxon>
        <taxon>Bacillati</taxon>
        <taxon>Actinomycetota</taxon>
        <taxon>Actinomycetes</taxon>
        <taxon>Mycobacteriales</taxon>
        <taxon>Corynebacteriaceae</taxon>
        <taxon>Corynebacterium</taxon>
    </lineage>
</organism>
<gene>
    <name evidence="2" type="ORF">QPX58_01455</name>
</gene>